<keyword evidence="2" id="KW-0238">DNA-binding</keyword>
<dbReference type="EMBL" id="JAIGNO010000003">
    <property type="protein sequence ID" value="MBX7482331.1"/>
    <property type="molecule type" value="Genomic_DNA"/>
</dbReference>
<sequence length="476" mass="52809">MCSYLDQVGSTYYFRRAVPQDLIGFFKTQTGKARTDWKFSLRTKDRETAKRLLRPHEVETDALIDDARRTLASARDDAGERIGGEGGGDERSEALAALEAAQRARREARREGRIEVHKRLQLSTAEMDPQDAAWIDVLREKGISLEMLREATVGLRAGNKALEAQRQGSGKALSIFGLFDRYAASGSANPNTARRWRNRVEQLVEHLGHDDARRVTRADLNGWTAALVAKGLEGKTVRDGYLPAIRVAFAVAYEDGDIPTNPASGLKVRAPKPTKLRERELTDDEAATILRGSLQPQPKRLSPEHALARRWVPWLCAYTGARVSEITQLRATDITKAGDIWLVHITPEAGGVKTGEARLVPIHSHLLDQGIAQFAKTGDEAPLFYREGAGSDLNPGYKLRASDLAKWVRTLGVDAPAPNHGWRHRFKTQARIAEIPEYLADKIQGHAPATEGRKYGGSNLLVLMRNAIEKLPRFDL</sequence>
<dbReference type="SUPFAM" id="SSF56349">
    <property type="entry name" value="DNA breaking-rejoining enzymes"/>
    <property type="match status" value="1"/>
</dbReference>
<dbReference type="Gene3D" id="1.10.443.10">
    <property type="entry name" value="Intergrase catalytic core"/>
    <property type="match status" value="1"/>
</dbReference>
<organism evidence="5 6">
    <name type="scientific">Qipengyuania qiaonensis</name>
    <dbReference type="NCBI Taxonomy" id="2867240"/>
    <lineage>
        <taxon>Bacteria</taxon>
        <taxon>Pseudomonadati</taxon>
        <taxon>Pseudomonadota</taxon>
        <taxon>Alphaproteobacteria</taxon>
        <taxon>Sphingomonadales</taxon>
        <taxon>Erythrobacteraceae</taxon>
        <taxon>Qipengyuania</taxon>
    </lineage>
</organism>
<dbReference type="RefSeq" id="WP_221557439.1">
    <property type="nucleotide sequence ID" value="NZ_JAIGNO010000003.1"/>
</dbReference>
<name>A0ABS7J4X2_9SPHN</name>
<reference evidence="5 6" key="1">
    <citation type="submission" date="2021-08" db="EMBL/GenBank/DDBJ databases">
        <title>Comparative Genomics Analysis of the Genus Qipengyuania Reveals Extensive Genetic Diversity and Metabolic Versatility, Including the Description of Fifteen Novel Species.</title>
        <authorList>
            <person name="Liu Y."/>
        </authorList>
    </citation>
    <scope>NUCLEOTIDE SEQUENCE [LARGE SCALE GENOMIC DNA]</scope>
    <source>
        <strain evidence="5 6">6D47A</strain>
    </source>
</reference>
<proteinExistence type="predicted"/>
<dbReference type="PANTHER" id="PTHR30349">
    <property type="entry name" value="PHAGE INTEGRASE-RELATED"/>
    <property type="match status" value="1"/>
</dbReference>
<dbReference type="Proteomes" id="UP000755104">
    <property type="component" value="Unassembled WGS sequence"/>
</dbReference>
<evidence type="ECO:0000256" key="2">
    <source>
        <dbReference type="ARBA" id="ARBA00023125"/>
    </source>
</evidence>
<dbReference type="Pfam" id="PF20172">
    <property type="entry name" value="DUF6538"/>
    <property type="match status" value="1"/>
</dbReference>
<dbReference type="PANTHER" id="PTHR30349:SF88">
    <property type="entry name" value="BLL1584 PROTEIN"/>
    <property type="match status" value="1"/>
</dbReference>
<evidence type="ECO:0000313" key="5">
    <source>
        <dbReference type="EMBL" id="MBX7482331.1"/>
    </source>
</evidence>
<dbReference type="PROSITE" id="PS51898">
    <property type="entry name" value="TYR_RECOMBINASE"/>
    <property type="match status" value="1"/>
</dbReference>
<keyword evidence="3" id="KW-0233">DNA recombination</keyword>
<dbReference type="InterPro" id="IPR046668">
    <property type="entry name" value="DUF6538"/>
</dbReference>
<dbReference type="InterPro" id="IPR013762">
    <property type="entry name" value="Integrase-like_cat_sf"/>
</dbReference>
<dbReference type="InterPro" id="IPR011010">
    <property type="entry name" value="DNA_brk_join_enz"/>
</dbReference>
<evidence type="ECO:0000256" key="1">
    <source>
        <dbReference type="ARBA" id="ARBA00022908"/>
    </source>
</evidence>
<dbReference type="InterPro" id="IPR002104">
    <property type="entry name" value="Integrase_catalytic"/>
</dbReference>
<evidence type="ECO:0000256" key="3">
    <source>
        <dbReference type="ARBA" id="ARBA00023172"/>
    </source>
</evidence>
<keyword evidence="6" id="KW-1185">Reference proteome</keyword>
<dbReference type="Pfam" id="PF00589">
    <property type="entry name" value="Phage_integrase"/>
    <property type="match status" value="1"/>
</dbReference>
<dbReference type="InterPro" id="IPR050090">
    <property type="entry name" value="Tyrosine_recombinase_XerCD"/>
</dbReference>
<gene>
    <name evidence="5" type="ORF">K3174_07290</name>
</gene>
<comment type="caution">
    <text evidence="5">The sequence shown here is derived from an EMBL/GenBank/DDBJ whole genome shotgun (WGS) entry which is preliminary data.</text>
</comment>
<accession>A0ABS7J4X2</accession>
<dbReference type="Gene3D" id="1.10.150.130">
    <property type="match status" value="1"/>
</dbReference>
<evidence type="ECO:0000313" key="6">
    <source>
        <dbReference type="Proteomes" id="UP000755104"/>
    </source>
</evidence>
<protein>
    <submittedName>
        <fullName evidence="5">Tyrosine-type recombinase/integrase</fullName>
    </submittedName>
</protein>
<dbReference type="InterPro" id="IPR010998">
    <property type="entry name" value="Integrase_recombinase_N"/>
</dbReference>
<feature type="domain" description="Tyr recombinase" evidence="4">
    <location>
        <begin position="276"/>
        <end position="469"/>
    </location>
</feature>
<evidence type="ECO:0000259" key="4">
    <source>
        <dbReference type="PROSITE" id="PS51898"/>
    </source>
</evidence>
<keyword evidence="1" id="KW-0229">DNA integration</keyword>